<dbReference type="SUPFAM" id="SSF53474">
    <property type="entry name" value="alpha/beta-Hydrolases"/>
    <property type="match status" value="1"/>
</dbReference>
<dbReference type="PROSITE" id="PS51318">
    <property type="entry name" value="TAT"/>
    <property type="match status" value="1"/>
</dbReference>
<gene>
    <name evidence="4" type="ORF">EAS56_24115</name>
    <name evidence="3" type="ORF">XH91_02865</name>
</gene>
<evidence type="ECO:0000313" key="4">
    <source>
        <dbReference type="EMBL" id="RXH10030.1"/>
    </source>
</evidence>
<dbReference type="InterPro" id="IPR006311">
    <property type="entry name" value="TAT_signal"/>
</dbReference>
<evidence type="ECO:0000313" key="6">
    <source>
        <dbReference type="Proteomes" id="UP000290401"/>
    </source>
</evidence>
<feature type="domain" description="AB hydrolase-1" evidence="2">
    <location>
        <begin position="73"/>
        <end position="310"/>
    </location>
</feature>
<evidence type="ECO:0000313" key="3">
    <source>
        <dbReference type="EMBL" id="QAU44399.1"/>
    </source>
</evidence>
<comment type="similarity">
    <text evidence="1">Belongs to the AB hydrolase superfamily. Bacterial non-heme haloperoxidase / perhydrolase family.</text>
</comment>
<dbReference type="PRINTS" id="PR00111">
    <property type="entry name" value="ABHYDROLASE"/>
</dbReference>
<dbReference type="FunFam" id="3.40.50.1820:FF:000205">
    <property type="entry name" value="Non-haem bromoperoxidase BPO-A2"/>
    <property type="match status" value="1"/>
</dbReference>
<reference evidence="4 6" key="2">
    <citation type="submission" date="2018-10" db="EMBL/GenBank/DDBJ databases">
        <title>Bradyrhizobium sp. nov., effective nodules isolated from peanut in China.</title>
        <authorList>
            <person name="Li Y."/>
        </authorList>
    </citation>
    <scope>NUCLEOTIDE SEQUENCE [LARGE SCALE GENOMIC DNA]</scope>
    <source>
        <strain evidence="4 6">CCBAU 53426</strain>
    </source>
</reference>
<organism evidence="3 5">
    <name type="scientific">Bradyrhizobium guangzhouense</name>
    <dbReference type="NCBI Taxonomy" id="1325095"/>
    <lineage>
        <taxon>Bacteria</taxon>
        <taxon>Pseudomonadati</taxon>
        <taxon>Pseudomonadota</taxon>
        <taxon>Alphaproteobacteria</taxon>
        <taxon>Hyphomicrobiales</taxon>
        <taxon>Nitrobacteraceae</taxon>
        <taxon>Bradyrhizobium</taxon>
    </lineage>
</organism>
<dbReference type="GO" id="GO:0016787">
    <property type="term" value="F:hydrolase activity"/>
    <property type="evidence" value="ECO:0007669"/>
    <property type="project" value="UniProtKB-KW"/>
</dbReference>
<dbReference type="Proteomes" id="UP000288972">
    <property type="component" value="Chromosome"/>
</dbReference>
<dbReference type="AlphaFoldDB" id="A0AAE5WWG5"/>
<dbReference type="Pfam" id="PF00561">
    <property type="entry name" value="Abhydrolase_1"/>
    <property type="match status" value="1"/>
</dbReference>
<dbReference type="EMBL" id="CP030053">
    <property type="protein sequence ID" value="QAU44399.1"/>
    <property type="molecule type" value="Genomic_DNA"/>
</dbReference>
<accession>A0AAE5WWG5</accession>
<dbReference type="KEGG" id="bgz:XH91_02865"/>
<protein>
    <submittedName>
        <fullName evidence="3">Alpha/beta hydrolase</fullName>
    </submittedName>
</protein>
<dbReference type="InterPro" id="IPR029058">
    <property type="entry name" value="AB_hydrolase_fold"/>
</dbReference>
<dbReference type="InterPro" id="IPR050471">
    <property type="entry name" value="AB_hydrolase"/>
</dbReference>
<proteinExistence type="inferred from homology"/>
<reference evidence="3 5" key="1">
    <citation type="submission" date="2018-06" db="EMBL/GenBank/DDBJ databases">
        <title>Comparative genomics of rhizobia nodulating Arachis hypogaea in China.</title>
        <authorList>
            <person name="Li Y."/>
        </authorList>
    </citation>
    <scope>NUCLEOTIDE SEQUENCE [LARGE SCALE GENOMIC DNA]</scope>
    <source>
        <strain evidence="3 5">CCBAU 51670</strain>
    </source>
</reference>
<evidence type="ECO:0000313" key="5">
    <source>
        <dbReference type="Proteomes" id="UP000288972"/>
    </source>
</evidence>
<sequence length="328" mass="35548">MTHPNKRAIGSQLASRRSVLIGGVAGASALALIGPTPLAARPRDIGAIERHAGRAIKTKDGTEIFYKDWGNGPTVIFSHGWPLNADAWDDQMFFMASHGFRCIAYDRRGHGRSGQPWDGNDYDTFASDLADLIETLHLEQVTLVGHSAGGGDIARYIGRFGTSRVANVVLVSAIPPLMLKTSANPGGVPIEVFDDIRKAVATDRAQFYRDLGDGPFYGANRSGSKVSQGIRDAFWLSCMQVGLRASYEGIKAFSETDFTTDLQRFDVPTLIVHGEDDQNVPIANSALLSSKMIRKASLKIYPGAPHGLTLTHKDQFNGDLLGFMKDVS</sequence>
<dbReference type="PANTHER" id="PTHR43433">
    <property type="entry name" value="HYDROLASE, ALPHA/BETA FOLD FAMILY PROTEIN"/>
    <property type="match status" value="1"/>
</dbReference>
<keyword evidence="6" id="KW-1185">Reference proteome</keyword>
<evidence type="ECO:0000259" key="2">
    <source>
        <dbReference type="Pfam" id="PF00561"/>
    </source>
</evidence>
<dbReference type="InterPro" id="IPR000073">
    <property type="entry name" value="AB_hydrolase_1"/>
</dbReference>
<name>A0AAE5WWG5_9BRAD</name>
<evidence type="ECO:0000256" key="1">
    <source>
        <dbReference type="ARBA" id="ARBA00038128"/>
    </source>
</evidence>
<dbReference type="EMBL" id="RDQZ01000022">
    <property type="protein sequence ID" value="RXH10030.1"/>
    <property type="molecule type" value="Genomic_DNA"/>
</dbReference>
<dbReference type="RefSeq" id="WP_128949186.1">
    <property type="nucleotide sequence ID" value="NZ_CP030053.1"/>
</dbReference>
<keyword evidence="3" id="KW-0378">Hydrolase</keyword>
<dbReference type="Gene3D" id="3.40.50.1820">
    <property type="entry name" value="alpha/beta hydrolase"/>
    <property type="match status" value="1"/>
</dbReference>
<dbReference type="Proteomes" id="UP000290401">
    <property type="component" value="Unassembled WGS sequence"/>
</dbReference>
<dbReference type="PANTHER" id="PTHR43433:SF3">
    <property type="entry name" value="NON-HEME CHLOROPEROXIDASE"/>
    <property type="match status" value="1"/>
</dbReference>